<sequence>MSTAVDSDRSTTISPRVVEKIALRAARQVPGVIDHSSGLGQFAGRSFPRVSVHLISDVRGQRVVVDLDVQIATRWPAPTVAVAQLTREVVAEWVEAFTAMTVHAVNVDVDAVVPHPELPDEQARITLGELEATPRTPLLTRISATPLRAHSPKTVRGITEPAHPPVPPAAELAPVITAQRTPVRRVDAPTEPTLTAKHPVPPDAPTLAPVPPPRRVPAHHPIAPAYPTVTHPVGPQARPVARPVSPHSHLNPPVTSRVHTNHRPVVSPPPQYGLPLLADVHTPAGPLLRAVPTPRGLQPRAVPTPQGLPVTIHPEVDRHALRSVTVNRHPRITPTAPRDRQRDNDGQKTTDDTNETDRITP</sequence>
<organism evidence="3 4">
    <name type="scientific">Candidatus Corynebacterium faecigallinarum</name>
    <dbReference type="NCBI Taxonomy" id="2838528"/>
    <lineage>
        <taxon>Bacteria</taxon>
        <taxon>Bacillati</taxon>
        <taxon>Actinomycetota</taxon>
        <taxon>Actinomycetes</taxon>
        <taxon>Mycobacteriales</taxon>
        <taxon>Corynebacteriaceae</taxon>
        <taxon>Corynebacterium</taxon>
    </lineage>
</organism>
<dbReference type="InterPro" id="IPR005531">
    <property type="entry name" value="Asp23"/>
</dbReference>
<dbReference type="AlphaFoldDB" id="A0A9D2QFT3"/>
<reference evidence="3" key="2">
    <citation type="submission" date="2021-04" db="EMBL/GenBank/DDBJ databases">
        <authorList>
            <person name="Gilroy R."/>
        </authorList>
    </citation>
    <scope>NUCLEOTIDE SEQUENCE</scope>
    <source>
        <strain evidence="3">ChiHjej13B12-4958</strain>
    </source>
</reference>
<evidence type="ECO:0000313" key="4">
    <source>
        <dbReference type="Proteomes" id="UP000823858"/>
    </source>
</evidence>
<evidence type="ECO:0000256" key="2">
    <source>
        <dbReference type="SAM" id="MobiDB-lite"/>
    </source>
</evidence>
<name>A0A9D2QFT3_9CORY</name>
<reference evidence="3" key="1">
    <citation type="journal article" date="2021" name="PeerJ">
        <title>Extensive microbial diversity within the chicken gut microbiome revealed by metagenomics and culture.</title>
        <authorList>
            <person name="Gilroy R."/>
            <person name="Ravi A."/>
            <person name="Getino M."/>
            <person name="Pursley I."/>
            <person name="Horton D.L."/>
            <person name="Alikhan N.F."/>
            <person name="Baker D."/>
            <person name="Gharbi K."/>
            <person name="Hall N."/>
            <person name="Watson M."/>
            <person name="Adriaenssens E.M."/>
            <person name="Foster-Nyarko E."/>
            <person name="Jarju S."/>
            <person name="Secka A."/>
            <person name="Antonio M."/>
            <person name="Oren A."/>
            <person name="Chaudhuri R.R."/>
            <person name="La Ragione R."/>
            <person name="Hildebrand F."/>
            <person name="Pallen M.J."/>
        </authorList>
    </citation>
    <scope>NUCLEOTIDE SEQUENCE</scope>
    <source>
        <strain evidence="3">ChiHjej13B12-4958</strain>
    </source>
</reference>
<feature type="compositionally biased region" description="Basic and acidic residues" evidence="2">
    <location>
        <begin position="337"/>
        <end position="361"/>
    </location>
</feature>
<accession>A0A9D2QFT3</accession>
<evidence type="ECO:0000313" key="3">
    <source>
        <dbReference type="EMBL" id="HJC85671.1"/>
    </source>
</evidence>
<dbReference type="Pfam" id="PF03780">
    <property type="entry name" value="Asp23"/>
    <property type="match status" value="1"/>
</dbReference>
<comment type="caution">
    <text evidence="3">The sequence shown here is derived from an EMBL/GenBank/DDBJ whole genome shotgun (WGS) entry which is preliminary data.</text>
</comment>
<comment type="similarity">
    <text evidence="1">Belongs to the asp23 family.</text>
</comment>
<feature type="region of interest" description="Disordered" evidence="2">
    <location>
        <begin position="291"/>
        <end position="361"/>
    </location>
</feature>
<protein>
    <submittedName>
        <fullName evidence="3">Asp23/Gls24 family envelope stress response protein</fullName>
    </submittedName>
</protein>
<evidence type="ECO:0000256" key="1">
    <source>
        <dbReference type="ARBA" id="ARBA00005721"/>
    </source>
</evidence>
<dbReference type="EMBL" id="DWVP01000022">
    <property type="protein sequence ID" value="HJC85671.1"/>
    <property type="molecule type" value="Genomic_DNA"/>
</dbReference>
<dbReference type="Proteomes" id="UP000823858">
    <property type="component" value="Unassembled WGS sequence"/>
</dbReference>
<gene>
    <name evidence="3" type="ORF">H9751_09020</name>
</gene>
<proteinExistence type="inferred from homology"/>